<reference evidence="2" key="1">
    <citation type="submission" date="2022-09" db="EMBL/GenBank/DDBJ databases">
        <title>Tahibacter sp. nov., isolated from a fresh water.</title>
        <authorList>
            <person name="Baek J.H."/>
            <person name="Lee J.K."/>
            <person name="Kim J.M."/>
            <person name="Jeon C.O."/>
        </authorList>
    </citation>
    <scope>NUCLEOTIDE SEQUENCE</scope>
    <source>
        <strain evidence="2">W38</strain>
    </source>
</reference>
<dbReference type="Proteomes" id="UP001064632">
    <property type="component" value="Chromosome"/>
</dbReference>
<sequence>MTHDIKTRRQFLKHLGGLLCAGGASAFMPQLQLIGSATAATRATVPGYRALVCVYLAGGNDAYNTLIPYDTARHAAYVSARGGVYHPNTNPQGLAIARDALTSAVQITDSATGAPYALNPGNANYPAAMAELANLFRQNKLAFIANVGTLTRRITKDEYNALPALRPPQLYSHNDQENLWHLGRTTNYAQGWGGQVADRVRLDNLNQQLSPCISVYGGTNRFQVGLNTFPYHIDSSGVVPLSNIYNDPDNVGSQFGMQLDGALDRMLAQSYPSPFSSEYAGTFKRARAVYDLLYPALASAAGQITTEFPSNDLGEQLKMVARMIRLSRDTSVNVQHKRQIYFVRLAGFDMHDKLMNGDTAGHAYLLNALSKSLSAFWQAMNEIGAQNEVTAFTMSEFARTLSSNGNGSDHAWGGVQLVMGGAVNGGRIYGTYPELVLNGPMSLSRGQMIPTTSVDQMAATLARWMGVTGTNDLRTIFPNLINFDTDNLGFMTA</sequence>
<evidence type="ECO:0000313" key="3">
    <source>
        <dbReference type="Proteomes" id="UP001064632"/>
    </source>
</evidence>
<keyword evidence="3" id="KW-1185">Reference proteome</keyword>
<protein>
    <submittedName>
        <fullName evidence="2">DUF1501 domain-containing protein</fullName>
    </submittedName>
</protein>
<dbReference type="InterPro" id="IPR006311">
    <property type="entry name" value="TAT_signal"/>
</dbReference>
<name>A0ABY6B9K0_9GAMM</name>
<dbReference type="PANTHER" id="PTHR43737">
    <property type="entry name" value="BLL7424 PROTEIN"/>
    <property type="match status" value="1"/>
</dbReference>
<accession>A0ABY6B9K0</accession>
<feature type="chain" id="PRO_5046486815" evidence="1">
    <location>
        <begin position="27"/>
        <end position="493"/>
    </location>
</feature>
<keyword evidence="1" id="KW-0732">Signal</keyword>
<feature type="signal peptide" evidence="1">
    <location>
        <begin position="1"/>
        <end position="26"/>
    </location>
</feature>
<dbReference type="EMBL" id="CP104694">
    <property type="protein sequence ID" value="UXI66743.1"/>
    <property type="molecule type" value="Genomic_DNA"/>
</dbReference>
<organism evidence="2 3">
    <name type="scientific">Tahibacter amnicola</name>
    <dbReference type="NCBI Taxonomy" id="2976241"/>
    <lineage>
        <taxon>Bacteria</taxon>
        <taxon>Pseudomonadati</taxon>
        <taxon>Pseudomonadota</taxon>
        <taxon>Gammaproteobacteria</taxon>
        <taxon>Lysobacterales</taxon>
        <taxon>Rhodanobacteraceae</taxon>
        <taxon>Tahibacter</taxon>
    </lineage>
</organism>
<proteinExistence type="predicted"/>
<dbReference type="Pfam" id="PF07394">
    <property type="entry name" value="DUF1501"/>
    <property type="match status" value="1"/>
</dbReference>
<evidence type="ECO:0000313" key="2">
    <source>
        <dbReference type="EMBL" id="UXI66743.1"/>
    </source>
</evidence>
<dbReference type="PANTHER" id="PTHR43737:SF1">
    <property type="entry name" value="DUF1501 DOMAIN-CONTAINING PROTEIN"/>
    <property type="match status" value="1"/>
</dbReference>
<dbReference type="InterPro" id="IPR010869">
    <property type="entry name" value="DUF1501"/>
</dbReference>
<dbReference type="RefSeq" id="WP_261693723.1">
    <property type="nucleotide sequence ID" value="NZ_CP104694.1"/>
</dbReference>
<evidence type="ECO:0000256" key="1">
    <source>
        <dbReference type="SAM" id="SignalP"/>
    </source>
</evidence>
<dbReference type="PROSITE" id="PS51318">
    <property type="entry name" value="TAT"/>
    <property type="match status" value="1"/>
</dbReference>
<gene>
    <name evidence="2" type="ORF">N4264_18585</name>
</gene>